<evidence type="ECO:0008006" key="4">
    <source>
        <dbReference type="Google" id="ProtNLM"/>
    </source>
</evidence>
<proteinExistence type="predicted"/>
<name>A0A6A6QKT8_9PEZI</name>
<dbReference type="Proteomes" id="UP000799750">
    <property type="component" value="Unassembled WGS sequence"/>
</dbReference>
<evidence type="ECO:0000256" key="1">
    <source>
        <dbReference type="SAM" id="MobiDB-lite"/>
    </source>
</evidence>
<accession>A0A6A6QKT8</accession>
<organism evidence="2 3">
    <name type="scientific">Lophium mytilinum</name>
    <dbReference type="NCBI Taxonomy" id="390894"/>
    <lineage>
        <taxon>Eukaryota</taxon>
        <taxon>Fungi</taxon>
        <taxon>Dikarya</taxon>
        <taxon>Ascomycota</taxon>
        <taxon>Pezizomycotina</taxon>
        <taxon>Dothideomycetes</taxon>
        <taxon>Pleosporomycetidae</taxon>
        <taxon>Mytilinidiales</taxon>
        <taxon>Mytilinidiaceae</taxon>
        <taxon>Lophium</taxon>
    </lineage>
</organism>
<dbReference type="AlphaFoldDB" id="A0A6A6QKT8"/>
<feature type="region of interest" description="Disordered" evidence="1">
    <location>
        <begin position="1"/>
        <end position="37"/>
    </location>
</feature>
<reference evidence="2" key="1">
    <citation type="journal article" date="2020" name="Stud. Mycol.">
        <title>101 Dothideomycetes genomes: a test case for predicting lifestyles and emergence of pathogens.</title>
        <authorList>
            <person name="Haridas S."/>
            <person name="Albert R."/>
            <person name="Binder M."/>
            <person name="Bloem J."/>
            <person name="Labutti K."/>
            <person name="Salamov A."/>
            <person name="Andreopoulos B."/>
            <person name="Baker S."/>
            <person name="Barry K."/>
            <person name="Bills G."/>
            <person name="Bluhm B."/>
            <person name="Cannon C."/>
            <person name="Castanera R."/>
            <person name="Culley D."/>
            <person name="Daum C."/>
            <person name="Ezra D."/>
            <person name="Gonzalez J."/>
            <person name="Henrissat B."/>
            <person name="Kuo A."/>
            <person name="Liang C."/>
            <person name="Lipzen A."/>
            <person name="Lutzoni F."/>
            <person name="Magnuson J."/>
            <person name="Mondo S."/>
            <person name="Nolan M."/>
            <person name="Ohm R."/>
            <person name="Pangilinan J."/>
            <person name="Park H.-J."/>
            <person name="Ramirez L."/>
            <person name="Alfaro M."/>
            <person name="Sun H."/>
            <person name="Tritt A."/>
            <person name="Yoshinaga Y."/>
            <person name="Zwiers L.-H."/>
            <person name="Turgeon B."/>
            <person name="Goodwin S."/>
            <person name="Spatafora J."/>
            <person name="Crous P."/>
            <person name="Grigoriev I."/>
        </authorList>
    </citation>
    <scope>NUCLEOTIDE SEQUENCE</scope>
    <source>
        <strain evidence="2">CBS 269.34</strain>
    </source>
</reference>
<feature type="region of interest" description="Disordered" evidence="1">
    <location>
        <begin position="201"/>
        <end position="220"/>
    </location>
</feature>
<sequence length="318" mass="35473">MVPSTAPQSLGVEQYQPPLPPRRIQSNFGADDPSSPVHYTRDPHKLVAYLVPFPKPRVHVPGATLSQVPPRFLIYTPPPSPLQKPAEGVKEDRMHKLQRKWEEEGVAEGDTTHKTVALEEMVLIYPSTMPGTQEELRAEFVNSMMRSKSKAQRDAVIATGLIPVSFAIDVLATIVWPFGGLLEIDSVWAYSSIRGAKTARSTTKRLKSSEGGGSGNEQQLRLTFTPSPRLEVLGQYLAARCHERDAKLFASPGVPPTETTVLEAIGWSQSGQFKNWEDEQWEIAEVKEDIKSVMSKGAREWDKWCKDFEKNPEKAAKK</sequence>
<gene>
    <name evidence="2" type="ORF">BU16DRAFT_466467</name>
</gene>
<evidence type="ECO:0000313" key="2">
    <source>
        <dbReference type="EMBL" id="KAF2492674.1"/>
    </source>
</evidence>
<dbReference type="OrthoDB" id="3189033at2759"/>
<evidence type="ECO:0000313" key="3">
    <source>
        <dbReference type="Proteomes" id="UP000799750"/>
    </source>
</evidence>
<dbReference type="EMBL" id="MU004193">
    <property type="protein sequence ID" value="KAF2492674.1"/>
    <property type="molecule type" value="Genomic_DNA"/>
</dbReference>
<keyword evidence="3" id="KW-1185">Reference proteome</keyword>
<protein>
    <recommendedName>
        <fullName evidence="4">Secreted protein</fullName>
    </recommendedName>
</protein>